<dbReference type="Proteomes" id="UP000681722">
    <property type="component" value="Unassembled WGS sequence"/>
</dbReference>
<comment type="caution">
    <text evidence="1">The sequence shown here is derived from an EMBL/GenBank/DDBJ whole genome shotgun (WGS) entry which is preliminary data.</text>
</comment>
<name>A0A814VSQ3_9BILA</name>
<organism evidence="1 3">
    <name type="scientific">Didymodactylos carnosus</name>
    <dbReference type="NCBI Taxonomy" id="1234261"/>
    <lineage>
        <taxon>Eukaryota</taxon>
        <taxon>Metazoa</taxon>
        <taxon>Spiralia</taxon>
        <taxon>Gnathifera</taxon>
        <taxon>Rotifera</taxon>
        <taxon>Eurotatoria</taxon>
        <taxon>Bdelloidea</taxon>
        <taxon>Philodinida</taxon>
        <taxon>Philodinidae</taxon>
        <taxon>Didymodactylos</taxon>
    </lineage>
</organism>
<proteinExistence type="predicted"/>
<gene>
    <name evidence="1" type="ORF">GPM918_LOCUS23257</name>
    <name evidence="2" type="ORF">SRO942_LOCUS23256</name>
</gene>
<evidence type="ECO:0000313" key="3">
    <source>
        <dbReference type="Proteomes" id="UP000663829"/>
    </source>
</evidence>
<dbReference type="AlphaFoldDB" id="A0A814VSQ3"/>
<dbReference type="EMBL" id="CAJOBC010008242">
    <property type="protein sequence ID" value="CAF3956260.1"/>
    <property type="molecule type" value="Genomic_DNA"/>
</dbReference>
<dbReference type="EMBL" id="CAJNOQ010008241">
    <property type="protein sequence ID" value="CAF1191976.1"/>
    <property type="molecule type" value="Genomic_DNA"/>
</dbReference>
<evidence type="ECO:0000313" key="1">
    <source>
        <dbReference type="EMBL" id="CAF1191976.1"/>
    </source>
</evidence>
<accession>A0A814VSQ3</accession>
<sequence>MLPFGEWSKDHSMVLYPYTGNNYIVRSHDQFIAVVKEASRNSTEHRPVVTDEMLDEIWIPHNMRVTYNDSIMAVDD</sequence>
<dbReference type="OrthoDB" id="6776248at2759"/>
<dbReference type="Proteomes" id="UP000663829">
    <property type="component" value="Unassembled WGS sequence"/>
</dbReference>
<keyword evidence="3" id="KW-1185">Reference proteome</keyword>
<evidence type="ECO:0000313" key="2">
    <source>
        <dbReference type="EMBL" id="CAF3956260.1"/>
    </source>
</evidence>
<protein>
    <submittedName>
        <fullName evidence="1">Uncharacterized protein</fullName>
    </submittedName>
</protein>
<reference evidence="1" key="1">
    <citation type="submission" date="2021-02" db="EMBL/GenBank/DDBJ databases">
        <authorList>
            <person name="Nowell W R."/>
        </authorList>
    </citation>
    <scope>NUCLEOTIDE SEQUENCE</scope>
</reference>